<sequence length="214" mass="25435">MLRTMVFIDYQNFNINLQYHYKENGIDRTTVKSINYHMLAREIDKKLPFYSQVMKTYLFAFKPCEQLMKLERYSKYYAWLTTMRNTPYFEVIEGRQEIRPIKGIPLDINDYHTYTTIEKETDINLATHMLSKGFQNAYDIAILVSADTDYIKVIETLHNIGKTVVIAHFQHQSIAKYNGIIDSHVVLYDDILHRSQNIKPKSKETYTQRFVRPE</sequence>
<proteinExistence type="predicted"/>
<dbReference type="GO" id="GO:0004540">
    <property type="term" value="F:RNA nuclease activity"/>
    <property type="evidence" value="ECO:0007669"/>
    <property type="project" value="InterPro"/>
</dbReference>
<organism evidence="2">
    <name type="scientific">virus sp. ctmTa7</name>
    <dbReference type="NCBI Taxonomy" id="2828255"/>
    <lineage>
        <taxon>Viruses</taxon>
    </lineage>
</organism>
<dbReference type="Pfam" id="PF01936">
    <property type="entry name" value="NYN"/>
    <property type="match status" value="1"/>
</dbReference>
<dbReference type="InterPro" id="IPR021139">
    <property type="entry name" value="NYN"/>
</dbReference>
<evidence type="ECO:0000313" key="2">
    <source>
        <dbReference type="EMBL" id="DAE28630.1"/>
    </source>
</evidence>
<name>A0A8S5RB29_9VIRU</name>
<dbReference type="Gene3D" id="3.40.50.1010">
    <property type="entry name" value="5'-nuclease"/>
    <property type="match status" value="1"/>
</dbReference>
<dbReference type="EMBL" id="BK059091">
    <property type="protein sequence ID" value="DAE28630.1"/>
    <property type="molecule type" value="Genomic_DNA"/>
</dbReference>
<reference evidence="2" key="1">
    <citation type="journal article" date="2021" name="Proc. Natl. Acad. Sci. U.S.A.">
        <title>A Catalog of Tens of Thousands of Viruses from Human Metagenomes Reveals Hidden Associations with Chronic Diseases.</title>
        <authorList>
            <person name="Tisza M.J."/>
            <person name="Buck C.B."/>
        </authorList>
    </citation>
    <scope>NUCLEOTIDE SEQUENCE</scope>
    <source>
        <strain evidence="2">CtmTa7</strain>
    </source>
</reference>
<evidence type="ECO:0000259" key="1">
    <source>
        <dbReference type="Pfam" id="PF01936"/>
    </source>
</evidence>
<accession>A0A8S5RB29</accession>
<feature type="domain" description="NYN" evidence="1">
    <location>
        <begin position="3"/>
        <end position="174"/>
    </location>
</feature>
<protein>
    <recommendedName>
        <fullName evidence="1">NYN domain-containing protein</fullName>
    </recommendedName>
</protein>